<dbReference type="GO" id="GO:0016301">
    <property type="term" value="F:kinase activity"/>
    <property type="evidence" value="ECO:0007669"/>
    <property type="project" value="UniProtKB-KW"/>
</dbReference>
<evidence type="ECO:0000256" key="8">
    <source>
        <dbReference type="ARBA" id="ARBA00022840"/>
    </source>
</evidence>
<name>A0A1F7HIW4_9BACT</name>
<sequence>MLKLTKIIATIGPVSDSPETIRKLIESGVNVFRFNFKHNSIDWHSDRIKRVNKIALEMGVPIGTLIDLQGPELRINMPKDQIKVEEGEILYFGENVFENNKKGFSITHPDIIPHLKDGQPVLADDGSFSFRVVKKGKSTFLASQTTGVLKNRKTLNIPGADFPFPVLIDRDFRGLELAARHDVDFIALSFVRTQSDLRTVRKEAKKYKVNAKLIAKIETEKALGNLDKIIESADGVMVARGDLGVEIPIEQVPFYQKMIIKKCIIKGKFVITATQMLQTMIEHPYPTRAEISDIANAVYDSTDCIMLSGETASGAHPLKTVEVMNKTAIFYEAKVDTDIRKYIQFSPNDSTAMICDTAYGLYREYVKTHQRIEGFVVFSQTGTTAKGISRYRPKVPIFAFVPTNEICESLTVEFGVFPFTFAFSEANEVSIADIKRATKILKDNRILKQLGTVIVIHGDQWGQGSGATTVRIV</sequence>
<dbReference type="Pfam" id="PF00224">
    <property type="entry name" value="PK"/>
    <property type="match status" value="1"/>
</dbReference>
<evidence type="ECO:0000256" key="3">
    <source>
        <dbReference type="ARBA" id="ARBA00012142"/>
    </source>
</evidence>
<dbReference type="NCBIfam" id="TIGR01064">
    <property type="entry name" value="pyruv_kin"/>
    <property type="match status" value="1"/>
</dbReference>
<dbReference type="Pfam" id="PF02887">
    <property type="entry name" value="PK_C"/>
    <property type="match status" value="1"/>
</dbReference>
<dbReference type="InterPro" id="IPR040442">
    <property type="entry name" value="Pyrv_kinase-like_dom_sf"/>
</dbReference>
<evidence type="ECO:0000256" key="5">
    <source>
        <dbReference type="ARBA" id="ARBA00022723"/>
    </source>
</evidence>
<dbReference type="PRINTS" id="PR01050">
    <property type="entry name" value="PYRUVTKNASE"/>
</dbReference>
<dbReference type="NCBIfam" id="NF004491">
    <property type="entry name" value="PRK05826.1"/>
    <property type="match status" value="1"/>
</dbReference>
<dbReference type="GO" id="GO:0000287">
    <property type="term" value="F:magnesium ion binding"/>
    <property type="evidence" value="ECO:0007669"/>
    <property type="project" value="UniProtKB-UniRule"/>
</dbReference>
<keyword evidence="9 13" id="KW-0460">Magnesium</keyword>
<dbReference type="Gene3D" id="3.40.1380.20">
    <property type="entry name" value="Pyruvate kinase, C-terminal domain"/>
    <property type="match status" value="1"/>
</dbReference>
<feature type="domain" description="Pyruvate kinase C-terminal" evidence="15">
    <location>
        <begin position="368"/>
        <end position="473"/>
    </location>
</feature>
<evidence type="ECO:0000256" key="6">
    <source>
        <dbReference type="ARBA" id="ARBA00022741"/>
    </source>
</evidence>
<evidence type="ECO:0000259" key="14">
    <source>
        <dbReference type="Pfam" id="PF00224"/>
    </source>
</evidence>
<comment type="catalytic activity">
    <reaction evidence="13">
        <text>pyruvate + ATP = phosphoenolpyruvate + ADP + H(+)</text>
        <dbReference type="Rhea" id="RHEA:18157"/>
        <dbReference type="ChEBI" id="CHEBI:15361"/>
        <dbReference type="ChEBI" id="CHEBI:15378"/>
        <dbReference type="ChEBI" id="CHEBI:30616"/>
        <dbReference type="ChEBI" id="CHEBI:58702"/>
        <dbReference type="ChEBI" id="CHEBI:456216"/>
        <dbReference type="EC" id="2.7.1.40"/>
    </reaction>
</comment>
<dbReference type="Gene3D" id="2.40.33.10">
    <property type="entry name" value="PK beta-barrel domain-like"/>
    <property type="match status" value="1"/>
</dbReference>
<feature type="domain" description="Pyruvate kinase barrel" evidence="14">
    <location>
        <begin position="3"/>
        <end position="321"/>
    </location>
</feature>
<evidence type="ECO:0000256" key="12">
    <source>
        <dbReference type="NCBIfam" id="TIGR01064"/>
    </source>
</evidence>
<dbReference type="EMBL" id="MFZV01000032">
    <property type="protein sequence ID" value="OGK31003.1"/>
    <property type="molecule type" value="Genomic_DNA"/>
</dbReference>
<dbReference type="InterPro" id="IPR015806">
    <property type="entry name" value="Pyrv_Knase_insert_dom_sf"/>
</dbReference>
<evidence type="ECO:0000259" key="15">
    <source>
        <dbReference type="Pfam" id="PF02887"/>
    </source>
</evidence>
<dbReference type="InterPro" id="IPR036918">
    <property type="entry name" value="Pyrv_Knase_C_sf"/>
</dbReference>
<dbReference type="SUPFAM" id="SSF51621">
    <property type="entry name" value="Phosphoenolpyruvate/pyruvate domain"/>
    <property type="match status" value="1"/>
</dbReference>
<keyword evidence="6" id="KW-0547">Nucleotide-binding</keyword>
<dbReference type="GO" id="GO:0004743">
    <property type="term" value="F:pyruvate kinase activity"/>
    <property type="evidence" value="ECO:0007669"/>
    <property type="project" value="UniProtKB-UniRule"/>
</dbReference>
<dbReference type="InterPro" id="IPR015795">
    <property type="entry name" value="Pyrv_Knase_C"/>
</dbReference>
<comment type="caution">
    <text evidence="16">The sequence shown here is derived from an EMBL/GenBank/DDBJ whole genome shotgun (WGS) entry which is preliminary data.</text>
</comment>
<dbReference type="Gene3D" id="3.20.20.60">
    <property type="entry name" value="Phosphoenolpyruvate-binding domains"/>
    <property type="match status" value="1"/>
</dbReference>
<comment type="pathway">
    <text evidence="1 13">Carbohydrate degradation; glycolysis; pyruvate from D-glyceraldehyde 3-phosphate: step 5/5.</text>
</comment>
<keyword evidence="11 16" id="KW-0670">Pyruvate</keyword>
<dbReference type="InterPro" id="IPR015793">
    <property type="entry name" value="Pyrv_Knase_brl"/>
</dbReference>
<dbReference type="UniPathway" id="UPA00109">
    <property type="reaction ID" value="UER00188"/>
</dbReference>
<evidence type="ECO:0000256" key="1">
    <source>
        <dbReference type="ARBA" id="ARBA00004997"/>
    </source>
</evidence>
<evidence type="ECO:0000256" key="13">
    <source>
        <dbReference type="RuleBase" id="RU000504"/>
    </source>
</evidence>
<evidence type="ECO:0000313" key="16">
    <source>
        <dbReference type="EMBL" id="OGK31003.1"/>
    </source>
</evidence>
<dbReference type="InterPro" id="IPR011037">
    <property type="entry name" value="Pyrv_Knase-like_insert_dom_sf"/>
</dbReference>
<accession>A0A1F7HIW4</accession>
<dbReference type="SUPFAM" id="SSF50800">
    <property type="entry name" value="PK beta-barrel domain-like"/>
    <property type="match status" value="1"/>
</dbReference>
<comment type="similarity">
    <text evidence="2 13">Belongs to the pyruvate kinase family.</text>
</comment>
<keyword evidence="4 13" id="KW-0808">Transferase</keyword>
<proteinExistence type="inferred from homology"/>
<dbReference type="GO" id="GO:0030955">
    <property type="term" value="F:potassium ion binding"/>
    <property type="evidence" value="ECO:0007669"/>
    <property type="project" value="UniProtKB-UniRule"/>
</dbReference>
<gene>
    <name evidence="16" type="ORF">A3F29_03265</name>
</gene>
<reference evidence="16 17" key="1">
    <citation type="journal article" date="2016" name="Nat. Commun.">
        <title>Thousands of microbial genomes shed light on interconnected biogeochemical processes in an aquifer system.</title>
        <authorList>
            <person name="Anantharaman K."/>
            <person name="Brown C.T."/>
            <person name="Hug L.A."/>
            <person name="Sharon I."/>
            <person name="Castelle C.J."/>
            <person name="Probst A.J."/>
            <person name="Thomas B.C."/>
            <person name="Singh A."/>
            <person name="Wilkins M.J."/>
            <person name="Karaoz U."/>
            <person name="Brodie E.L."/>
            <person name="Williams K.H."/>
            <person name="Hubbard S.S."/>
            <person name="Banfield J.F."/>
        </authorList>
    </citation>
    <scope>NUCLEOTIDE SEQUENCE [LARGE SCALE GENOMIC DNA]</scope>
</reference>
<dbReference type="SUPFAM" id="SSF52935">
    <property type="entry name" value="PK C-terminal domain-like"/>
    <property type="match status" value="1"/>
</dbReference>
<evidence type="ECO:0000256" key="7">
    <source>
        <dbReference type="ARBA" id="ARBA00022777"/>
    </source>
</evidence>
<dbReference type="InterPro" id="IPR015813">
    <property type="entry name" value="Pyrv/PenolPyrv_kinase-like_dom"/>
</dbReference>
<dbReference type="EC" id="2.7.1.40" evidence="3 12"/>
<evidence type="ECO:0000256" key="2">
    <source>
        <dbReference type="ARBA" id="ARBA00008663"/>
    </source>
</evidence>
<evidence type="ECO:0000313" key="17">
    <source>
        <dbReference type="Proteomes" id="UP000177199"/>
    </source>
</evidence>
<dbReference type="AlphaFoldDB" id="A0A1F7HIW4"/>
<keyword evidence="5" id="KW-0479">Metal-binding</keyword>
<dbReference type="PANTHER" id="PTHR11817">
    <property type="entry name" value="PYRUVATE KINASE"/>
    <property type="match status" value="1"/>
</dbReference>
<organism evidence="16 17">
    <name type="scientific">Candidatus Roizmanbacteria bacterium RIFCSPHIGHO2_12_FULL_33_9</name>
    <dbReference type="NCBI Taxonomy" id="1802045"/>
    <lineage>
        <taxon>Bacteria</taxon>
        <taxon>Candidatus Roizmaniibacteriota</taxon>
    </lineage>
</organism>
<dbReference type="GO" id="GO:0005524">
    <property type="term" value="F:ATP binding"/>
    <property type="evidence" value="ECO:0007669"/>
    <property type="project" value="UniProtKB-KW"/>
</dbReference>
<keyword evidence="7 13" id="KW-0418">Kinase</keyword>
<dbReference type="Proteomes" id="UP000177199">
    <property type="component" value="Unassembled WGS sequence"/>
</dbReference>
<evidence type="ECO:0000256" key="9">
    <source>
        <dbReference type="ARBA" id="ARBA00022842"/>
    </source>
</evidence>
<evidence type="ECO:0000256" key="4">
    <source>
        <dbReference type="ARBA" id="ARBA00022679"/>
    </source>
</evidence>
<evidence type="ECO:0000256" key="10">
    <source>
        <dbReference type="ARBA" id="ARBA00023152"/>
    </source>
</evidence>
<keyword evidence="8" id="KW-0067">ATP-binding</keyword>
<protein>
    <recommendedName>
        <fullName evidence="3 12">Pyruvate kinase</fullName>
        <ecNumber evidence="3 12">2.7.1.40</ecNumber>
    </recommendedName>
</protein>
<evidence type="ECO:0000256" key="11">
    <source>
        <dbReference type="ARBA" id="ARBA00023317"/>
    </source>
</evidence>
<dbReference type="InterPro" id="IPR001697">
    <property type="entry name" value="Pyr_Knase"/>
</dbReference>
<keyword evidence="10 13" id="KW-0324">Glycolysis</keyword>